<dbReference type="AlphaFoldDB" id="A0A0V0Y6F9"/>
<organism evidence="1 2">
    <name type="scientific">Trichinella spiralis</name>
    <name type="common">Trichina worm</name>
    <dbReference type="NCBI Taxonomy" id="6334"/>
    <lineage>
        <taxon>Eukaryota</taxon>
        <taxon>Metazoa</taxon>
        <taxon>Ecdysozoa</taxon>
        <taxon>Nematoda</taxon>
        <taxon>Enoplea</taxon>
        <taxon>Dorylaimia</taxon>
        <taxon>Trichinellida</taxon>
        <taxon>Trichinellidae</taxon>
        <taxon>Trichinella</taxon>
    </lineage>
</organism>
<gene>
    <name evidence="1" type="ORF">T01_12056</name>
</gene>
<comment type="caution">
    <text evidence="1">The sequence shown here is derived from an EMBL/GenBank/DDBJ whole genome shotgun (WGS) entry which is preliminary data.</text>
</comment>
<dbReference type="EMBL" id="JYDH01006811">
    <property type="protein sequence ID" value="KRX95848.1"/>
    <property type="molecule type" value="Genomic_DNA"/>
</dbReference>
<reference evidence="1 2" key="1">
    <citation type="submission" date="2015-01" db="EMBL/GenBank/DDBJ databases">
        <title>Evolution of Trichinella species and genotypes.</title>
        <authorList>
            <person name="Korhonen P.K."/>
            <person name="Edoardo P."/>
            <person name="Giuseppe L.R."/>
            <person name="Gasser R.B."/>
        </authorList>
    </citation>
    <scope>NUCLEOTIDE SEQUENCE [LARGE SCALE GENOMIC DNA]</scope>
    <source>
        <strain evidence="1">ISS3</strain>
    </source>
</reference>
<keyword evidence="2" id="KW-1185">Reference proteome</keyword>
<feature type="non-terminal residue" evidence="1">
    <location>
        <position position="1"/>
    </location>
</feature>
<evidence type="ECO:0000313" key="1">
    <source>
        <dbReference type="EMBL" id="KRX95848.1"/>
    </source>
</evidence>
<protein>
    <submittedName>
        <fullName evidence="1">Uncharacterized protein</fullName>
    </submittedName>
</protein>
<evidence type="ECO:0000313" key="2">
    <source>
        <dbReference type="Proteomes" id="UP000054776"/>
    </source>
</evidence>
<dbReference type="InParanoid" id="A0A0V0Y6F9"/>
<sequence>LWLWLFNVLICCDAYCNGVADYWQKDTMSPFLTFMVDTE</sequence>
<name>A0A0V0Y6F9_TRISP</name>
<dbReference type="Proteomes" id="UP000054776">
    <property type="component" value="Unassembled WGS sequence"/>
</dbReference>
<accession>A0A0V0Y6F9</accession>
<proteinExistence type="predicted"/>